<name>A0A0B6YLQ5_9EUPU</name>
<gene>
    <name evidence="2" type="primary">ORF29418</name>
    <name evidence="1" type="synonym">ORF29414</name>
</gene>
<dbReference type="EMBL" id="HACG01010284">
    <property type="protein sequence ID" value="CEK57149.1"/>
    <property type="molecule type" value="Transcribed_RNA"/>
</dbReference>
<reference evidence="2" key="1">
    <citation type="submission" date="2014-12" db="EMBL/GenBank/DDBJ databases">
        <title>Insight into the proteome of Arion vulgaris.</title>
        <authorList>
            <person name="Aradska J."/>
            <person name="Bulat T."/>
            <person name="Smidak R."/>
            <person name="Sarate P."/>
            <person name="Gangsoo J."/>
            <person name="Sialana F."/>
            <person name="Bilban M."/>
            <person name="Lubec G."/>
        </authorList>
    </citation>
    <scope>NUCLEOTIDE SEQUENCE</scope>
    <source>
        <tissue evidence="2">Skin</tissue>
    </source>
</reference>
<evidence type="ECO:0000313" key="2">
    <source>
        <dbReference type="EMBL" id="CEK57149.1"/>
    </source>
</evidence>
<dbReference type="EMBL" id="HACG01010283">
    <property type="protein sequence ID" value="CEK57148.1"/>
    <property type="molecule type" value="Transcribed_RNA"/>
</dbReference>
<evidence type="ECO:0000313" key="1">
    <source>
        <dbReference type="EMBL" id="CEK57148.1"/>
    </source>
</evidence>
<organism evidence="2">
    <name type="scientific">Arion vulgaris</name>
    <dbReference type="NCBI Taxonomy" id="1028688"/>
    <lineage>
        <taxon>Eukaryota</taxon>
        <taxon>Metazoa</taxon>
        <taxon>Spiralia</taxon>
        <taxon>Lophotrochozoa</taxon>
        <taxon>Mollusca</taxon>
        <taxon>Gastropoda</taxon>
        <taxon>Heterobranchia</taxon>
        <taxon>Euthyneura</taxon>
        <taxon>Panpulmonata</taxon>
        <taxon>Eupulmonata</taxon>
        <taxon>Stylommatophora</taxon>
        <taxon>Helicina</taxon>
        <taxon>Arionoidea</taxon>
        <taxon>Arionidae</taxon>
        <taxon>Arion</taxon>
    </lineage>
</organism>
<accession>A0A0B6YLQ5</accession>
<dbReference type="AlphaFoldDB" id="A0A0B6YLQ5"/>
<protein>
    <submittedName>
        <fullName evidence="2">Uncharacterized protein</fullName>
    </submittedName>
</protein>
<proteinExistence type="predicted"/>
<sequence>CDQHPSTPTSNQITSSDICVQSNAQMVFPTQQSPQQQTSPTNEDLQDSYLTAQKRIRSNSHSDTLLCMSQISTLDKSSTEKWVESSVAFVKDFIPDQCEDNVTANLTESTKL</sequence>
<feature type="non-terminal residue" evidence="2">
    <location>
        <position position="1"/>
    </location>
</feature>